<evidence type="ECO:0000256" key="1">
    <source>
        <dbReference type="ARBA" id="ARBA00004162"/>
    </source>
</evidence>
<dbReference type="RefSeq" id="WP_345390658.1">
    <property type="nucleotide sequence ID" value="NZ_BAABLA010000005.1"/>
</dbReference>
<evidence type="ECO:0000256" key="2">
    <source>
        <dbReference type="ARBA" id="ARBA00022448"/>
    </source>
</evidence>
<keyword evidence="4 9" id="KW-0812">Transmembrane</keyword>
<dbReference type="InterPro" id="IPR003369">
    <property type="entry name" value="TatA/B/E"/>
</dbReference>
<dbReference type="NCBIfam" id="NF001854">
    <property type="entry name" value="PRK00575.1"/>
    <property type="match status" value="1"/>
</dbReference>
<sequence length="108" mass="11724">MGSLSPWHLAILLAVLILLFGAKKLPDAARGLGRSLKILKAETKGLREEEDESSSRASDTTNATNPDSRQLPNGSTAASTTDDQKVAELQQQLDELKRQQDQTHKNAS</sequence>
<keyword evidence="7 9" id="KW-0811">Translocation</keyword>
<organism evidence="11 12">
    <name type="scientific">Haloechinothrix salitolerans</name>
    <dbReference type="NCBI Taxonomy" id="926830"/>
    <lineage>
        <taxon>Bacteria</taxon>
        <taxon>Bacillati</taxon>
        <taxon>Actinomycetota</taxon>
        <taxon>Actinomycetes</taxon>
        <taxon>Pseudonocardiales</taxon>
        <taxon>Pseudonocardiaceae</taxon>
        <taxon>Haloechinothrix</taxon>
    </lineage>
</organism>
<evidence type="ECO:0000256" key="7">
    <source>
        <dbReference type="ARBA" id="ARBA00023010"/>
    </source>
</evidence>
<keyword evidence="12" id="KW-1185">Reference proteome</keyword>
<evidence type="ECO:0000313" key="11">
    <source>
        <dbReference type="EMBL" id="MFC6868685.1"/>
    </source>
</evidence>
<evidence type="ECO:0000256" key="9">
    <source>
        <dbReference type="HAMAP-Rule" id="MF_00236"/>
    </source>
</evidence>
<evidence type="ECO:0000313" key="12">
    <source>
        <dbReference type="Proteomes" id="UP001596337"/>
    </source>
</evidence>
<evidence type="ECO:0000256" key="6">
    <source>
        <dbReference type="ARBA" id="ARBA00022989"/>
    </source>
</evidence>
<protein>
    <recommendedName>
        <fullName evidence="9">Sec-independent protein translocase protein TatA</fullName>
    </recommendedName>
</protein>
<evidence type="ECO:0000256" key="8">
    <source>
        <dbReference type="ARBA" id="ARBA00023136"/>
    </source>
</evidence>
<comment type="function">
    <text evidence="9">Part of the twin-arginine translocation (Tat) system that transports large folded proteins containing a characteristic twin-arginine motif in their signal peptide across membranes. TatA could form the protein-conducting channel of the Tat system.</text>
</comment>
<dbReference type="HAMAP" id="MF_00236">
    <property type="entry name" value="TatA_E"/>
    <property type="match status" value="1"/>
</dbReference>
<comment type="caution">
    <text evidence="11">The sequence shown here is derived from an EMBL/GenBank/DDBJ whole genome shotgun (WGS) entry which is preliminary data.</text>
</comment>
<keyword evidence="3 9" id="KW-1003">Cell membrane</keyword>
<accession>A0ABW2C245</accession>
<keyword evidence="2 9" id="KW-0813">Transport</keyword>
<dbReference type="Pfam" id="PF02416">
    <property type="entry name" value="TatA_B_E"/>
    <property type="match status" value="1"/>
</dbReference>
<dbReference type="NCBIfam" id="TIGR01411">
    <property type="entry name" value="tatAE"/>
    <property type="match status" value="1"/>
</dbReference>
<dbReference type="PANTHER" id="PTHR42982:SF8">
    <property type="entry name" value="SEC-INDEPENDENT PROTEIN TRANSLOCASE PROTEIN TATA"/>
    <property type="match status" value="1"/>
</dbReference>
<keyword evidence="6 9" id="KW-1133">Transmembrane helix</keyword>
<dbReference type="Proteomes" id="UP001596337">
    <property type="component" value="Unassembled WGS sequence"/>
</dbReference>
<dbReference type="PANTHER" id="PTHR42982">
    <property type="entry name" value="SEC-INDEPENDENT PROTEIN TRANSLOCASE PROTEIN TATA"/>
    <property type="match status" value="1"/>
</dbReference>
<evidence type="ECO:0000256" key="10">
    <source>
        <dbReference type="SAM" id="MobiDB-lite"/>
    </source>
</evidence>
<keyword evidence="8 9" id="KW-0472">Membrane</keyword>
<keyword evidence="5 9" id="KW-0653">Protein transport</keyword>
<proteinExistence type="inferred from homology"/>
<dbReference type="EMBL" id="JBHSXX010000001">
    <property type="protein sequence ID" value="MFC6868685.1"/>
    <property type="molecule type" value="Genomic_DNA"/>
</dbReference>
<dbReference type="Gene3D" id="1.20.5.3310">
    <property type="match status" value="1"/>
</dbReference>
<comment type="subunit">
    <text evidence="9">The Tat system comprises two distinct complexes: a TatABC complex, containing multiple copies of TatA, TatB and TatC subunits, and a separate TatA complex, containing only TatA subunits. Substrates initially bind to the TatABC complex, which probably triggers association of the separate TatA complex to form the active translocon.</text>
</comment>
<gene>
    <name evidence="9 11" type="primary">tatA</name>
    <name evidence="11" type="ORF">ACFQGD_16210</name>
</gene>
<evidence type="ECO:0000256" key="5">
    <source>
        <dbReference type="ARBA" id="ARBA00022927"/>
    </source>
</evidence>
<name>A0ABW2C245_9PSEU</name>
<reference evidence="12" key="1">
    <citation type="journal article" date="2019" name="Int. J. Syst. Evol. Microbiol.">
        <title>The Global Catalogue of Microorganisms (GCM) 10K type strain sequencing project: providing services to taxonomists for standard genome sequencing and annotation.</title>
        <authorList>
            <consortium name="The Broad Institute Genomics Platform"/>
            <consortium name="The Broad Institute Genome Sequencing Center for Infectious Disease"/>
            <person name="Wu L."/>
            <person name="Ma J."/>
        </authorList>
    </citation>
    <scope>NUCLEOTIDE SEQUENCE [LARGE SCALE GENOMIC DNA]</scope>
    <source>
        <strain evidence="12">KCTC 32255</strain>
    </source>
</reference>
<comment type="subcellular location">
    <subcellularLocation>
        <location evidence="1 9">Cell membrane</location>
        <topology evidence="1 9">Single-pass membrane protein</topology>
    </subcellularLocation>
</comment>
<comment type="similarity">
    <text evidence="9">Belongs to the TatA/E family.</text>
</comment>
<feature type="region of interest" description="Disordered" evidence="10">
    <location>
        <begin position="42"/>
        <end position="86"/>
    </location>
</feature>
<evidence type="ECO:0000256" key="4">
    <source>
        <dbReference type="ARBA" id="ARBA00022692"/>
    </source>
</evidence>
<dbReference type="InterPro" id="IPR006312">
    <property type="entry name" value="TatA/E"/>
</dbReference>
<feature type="compositionally biased region" description="Polar residues" evidence="10">
    <location>
        <begin position="60"/>
        <end position="81"/>
    </location>
</feature>
<evidence type="ECO:0000256" key="3">
    <source>
        <dbReference type="ARBA" id="ARBA00022475"/>
    </source>
</evidence>